<reference evidence="2" key="1">
    <citation type="journal article" date="2014" name="Int. J. Syst. Evol. Microbiol.">
        <title>Complete genome sequence of Corynebacterium casei LMG S-19264T (=DSM 44701T), isolated from a smear-ripened cheese.</title>
        <authorList>
            <consortium name="US DOE Joint Genome Institute (JGI-PGF)"/>
            <person name="Walter F."/>
            <person name="Albersmeier A."/>
            <person name="Kalinowski J."/>
            <person name="Ruckert C."/>
        </authorList>
    </citation>
    <scope>NUCLEOTIDE SEQUENCE</scope>
    <source>
        <strain evidence="2">VKM Ac-2007</strain>
    </source>
</reference>
<keyword evidence="3" id="KW-1185">Reference proteome</keyword>
<organism evidence="2 3">
    <name type="scientific">Streptosporangium carneum</name>
    <dbReference type="NCBI Taxonomy" id="47481"/>
    <lineage>
        <taxon>Bacteria</taxon>
        <taxon>Bacillati</taxon>
        <taxon>Actinomycetota</taxon>
        <taxon>Actinomycetes</taxon>
        <taxon>Streptosporangiales</taxon>
        <taxon>Streptosporangiaceae</taxon>
        <taxon>Streptosporangium</taxon>
    </lineage>
</organism>
<proteinExistence type="predicted"/>
<dbReference type="AlphaFoldDB" id="A0A9W6I4K6"/>
<protein>
    <submittedName>
        <fullName evidence="2">Uncharacterized protein</fullName>
    </submittedName>
</protein>
<comment type="caution">
    <text evidence="2">The sequence shown here is derived from an EMBL/GenBank/DDBJ whole genome shotgun (WGS) entry which is preliminary data.</text>
</comment>
<name>A0A9W6I4K6_9ACTN</name>
<keyword evidence="1" id="KW-0812">Transmembrane</keyword>
<evidence type="ECO:0000313" key="3">
    <source>
        <dbReference type="Proteomes" id="UP001143474"/>
    </source>
</evidence>
<evidence type="ECO:0000256" key="1">
    <source>
        <dbReference type="SAM" id="Phobius"/>
    </source>
</evidence>
<sequence>MPFLGPVLNTFVIMNGFWESPWLLIVFALGAAYLGAKVVEYIPFTRRIIERREASGG</sequence>
<keyword evidence="1" id="KW-1133">Transmembrane helix</keyword>
<evidence type="ECO:0000313" key="2">
    <source>
        <dbReference type="EMBL" id="GLK11970.1"/>
    </source>
</evidence>
<feature type="transmembrane region" description="Helical" evidence="1">
    <location>
        <begin position="20"/>
        <end position="42"/>
    </location>
</feature>
<keyword evidence="1" id="KW-0472">Membrane</keyword>
<reference evidence="2" key="2">
    <citation type="submission" date="2023-01" db="EMBL/GenBank/DDBJ databases">
        <authorList>
            <person name="Sun Q."/>
            <person name="Evtushenko L."/>
        </authorList>
    </citation>
    <scope>NUCLEOTIDE SEQUENCE</scope>
    <source>
        <strain evidence="2">VKM Ac-2007</strain>
    </source>
</reference>
<dbReference type="EMBL" id="BSEV01000013">
    <property type="protein sequence ID" value="GLK11970.1"/>
    <property type="molecule type" value="Genomic_DNA"/>
</dbReference>
<dbReference type="Proteomes" id="UP001143474">
    <property type="component" value="Unassembled WGS sequence"/>
</dbReference>
<gene>
    <name evidence="2" type="ORF">GCM10017600_53780</name>
</gene>
<accession>A0A9W6I4K6</accession>